<evidence type="ECO:0000259" key="11">
    <source>
        <dbReference type="Pfam" id="PF08544"/>
    </source>
</evidence>
<dbReference type="InterPro" id="IPR020568">
    <property type="entry name" value="Ribosomal_Su5_D2-typ_SF"/>
</dbReference>
<gene>
    <name evidence="12" type="ORF">AU468_03915</name>
</gene>
<evidence type="ECO:0000256" key="3">
    <source>
        <dbReference type="ARBA" id="ARBA00022679"/>
    </source>
</evidence>
<keyword evidence="13" id="KW-1185">Reference proteome</keyword>
<keyword evidence="5" id="KW-0418">Kinase</keyword>
<evidence type="ECO:0000256" key="2">
    <source>
        <dbReference type="ARBA" id="ARBA00022516"/>
    </source>
</evidence>
<feature type="domain" description="GHMP kinase C-terminal" evidence="11">
    <location>
        <begin position="249"/>
        <end position="304"/>
    </location>
</feature>
<dbReference type="Gene3D" id="3.30.230.10">
    <property type="match status" value="1"/>
</dbReference>
<comment type="pathway">
    <text evidence="9">Isoprenoid biosynthesis; isopentenyl diphosphate biosynthesis via mevalonate pathway; isopentenyl diphosphate from (R)-mevalonate: step 1/3.</text>
</comment>
<keyword evidence="7" id="KW-0460">Magnesium</keyword>
<keyword evidence="2" id="KW-0444">Lipid biosynthesis</keyword>
<feature type="domain" description="GHMP kinase N-terminal" evidence="10">
    <location>
        <begin position="89"/>
        <end position="163"/>
    </location>
</feature>
<accession>A0A2S4JX76</accession>
<dbReference type="InterPro" id="IPR006204">
    <property type="entry name" value="GHMP_kinase_N_dom"/>
</dbReference>
<dbReference type="PANTHER" id="PTHR43290:SF2">
    <property type="entry name" value="MEVALONATE KINASE"/>
    <property type="match status" value="1"/>
</dbReference>
<evidence type="ECO:0000256" key="4">
    <source>
        <dbReference type="ARBA" id="ARBA00022741"/>
    </source>
</evidence>
<evidence type="ECO:0000313" key="12">
    <source>
        <dbReference type="EMBL" id="POR04128.1"/>
    </source>
</evidence>
<dbReference type="Pfam" id="PF00288">
    <property type="entry name" value="GHMP_kinases_N"/>
    <property type="match status" value="1"/>
</dbReference>
<dbReference type="AlphaFoldDB" id="A0A2S4JX76"/>
<name>A0A2S4JX76_9SPIO</name>
<proteinExistence type="predicted"/>
<dbReference type="InterPro" id="IPR014721">
    <property type="entry name" value="Ribsml_uS5_D2-typ_fold_subgr"/>
</dbReference>
<dbReference type="GO" id="GO:0019287">
    <property type="term" value="P:isopentenyl diphosphate biosynthetic process, mevalonate pathway"/>
    <property type="evidence" value="ECO:0007669"/>
    <property type="project" value="UniProtKB-UniPathway"/>
</dbReference>
<keyword evidence="4" id="KW-0547">Nucleotide-binding</keyword>
<dbReference type="NCBIfam" id="TIGR00549">
    <property type="entry name" value="mevalon_kin"/>
    <property type="match status" value="1"/>
</dbReference>
<keyword evidence="3" id="KW-0808">Transferase</keyword>
<keyword evidence="8" id="KW-0443">Lipid metabolism</keyword>
<dbReference type="GO" id="GO:0004496">
    <property type="term" value="F:mevalonate kinase activity"/>
    <property type="evidence" value="ECO:0007669"/>
    <property type="project" value="InterPro"/>
</dbReference>
<dbReference type="GO" id="GO:0005829">
    <property type="term" value="C:cytosol"/>
    <property type="evidence" value="ECO:0007669"/>
    <property type="project" value="TreeGrafter"/>
</dbReference>
<dbReference type="InterPro" id="IPR006205">
    <property type="entry name" value="Mev_gal_kin"/>
</dbReference>
<evidence type="ECO:0008006" key="14">
    <source>
        <dbReference type="Google" id="ProtNLM"/>
    </source>
</evidence>
<dbReference type="Proteomes" id="UP000237350">
    <property type="component" value="Unassembled WGS sequence"/>
</dbReference>
<evidence type="ECO:0000259" key="10">
    <source>
        <dbReference type="Pfam" id="PF00288"/>
    </source>
</evidence>
<keyword evidence="6" id="KW-0067">ATP-binding</keyword>
<evidence type="ECO:0000256" key="5">
    <source>
        <dbReference type="ARBA" id="ARBA00022777"/>
    </source>
</evidence>
<dbReference type="PANTHER" id="PTHR43290">
    <property type="entry name" value="MEVALONATE KINASE"/>
    <property type="match status" value="1"/>
</dbReference>
<dbReference type="EMBL" id="LPWH01000049">
    <property type="protein sequence ID" value="POR04128.1"/>
    <property type="molecule type" value="Genomic_DNA"/>
</dbReference>
<evidence type="ECO:0000256" key="8">
    <source>
        <dbReference type="ARBA" id="ARBA00023098"/>
    </source>
</evidence>
<evidence type="ECO:0000256" key="9">
    <source>
        <dbReference type="ARBA" id="ARBA00029438"/>
    </source>
</evidence>
<dbReference type="Gene3D" id="3.30.70.890">
    <property type="entry name" value="GHMP kinase, C-terminal domain"/>
    <property type="match status" value="1"/>
</dbReference>
<reference evidence="13" key="1">
    <citation type="submission" date="2015-12" db="EMBL/GenBank/DDBJ databases">
        <authorList>
            <person name="Lodha T.D."/>
            <person name="Chintalapati S."/>
            <person name="Chintalapati V.R."/>
            <person name="Sravanthi T."/>
        </authorList>
    </citation>
    <scope>NUCLEOTIDE SEQUENCE [LARGE SCALE GENOMIC DNA]</scope>
    <source>
        <strain evidence="13">JC133</strain>
    </source>
</reference>
<evidence type="ECO:0000256" key="6">
    <source>
        <dbReference type="ARBA" id="ARBA00022840"/>
    </source>
</evidence>
<evidence type="ECO:0000313" key="13">
    <source>
        <dbReference type="Proteomes" id="UP000237350"/>
    </source>
</evidence>
<sequence length="331" mass="35107">METPGKLLLFGEHAAVYGFPALGIPLDRGVRLTYRPGSDWTFRIVTGALPGTPLQTGDTTHDTREIPLPPGVEGFFPHLQEVLSRALPRLGATGGIPPGTLELQARLPLGSGFGSSAALCTALARLGTGWAREAEQELAPPRQVWHIAHELERFFHGTPSGIDTGLSTLESPRAFFFSPEAELPRAEPLAVPRLNLVAGSIPRRRKTAELIASVAERRRTSPTETDALLHNLGEIAQRVLTKGPPLPPEAWGQAAEEAQEALRSLDLSTPELDHLLREGRRAGALGGKLSGAGGGGAFFLVCPPGEGGDTPVLRALAPHIPPGGTLFPVRT</sequence>
<dbReference type="UniPathway" id="UPA00057">
    <property type="reaction ID" value="UER00098"/>
</dbReference>
<dbReference type="SUPFAM" id="SSF55060">
    <property type="entry name" value="GHMP Kinase, C-terminal domain"/>
    <property type="match status" value="1"/>
</dbReference>
<dbReference type="SUPFAM" id="SSF54211">
    <property type="entry name" value="Ribosomal protein S5 domain 2-like"/>
    <property type="match status" value="1"/>
</dbReference>
<evidence type="ECO:0000256" key="7">
    <source>
        <dbReference type="ARBA" id="ARBA00022842"/>
    </source>
</evidence>
<dbReference type="InterPro" id="IPR036554">
    <property type="entry name" value="GHMP_kinase_C_sf"/>
</dbReference>
<dbReference type="GO" id="GO:0005524">
    <property type="term" value="F:ATP binding"/>
    <property type="evidence" value="ECO:0007669"/>
    <property type="project" value="UniProtKB-KW"/>
</dbReference>
<dbReference type="InterPro" id="IPR013750">
    <property type="entry name" value="GHMP_kinase_C_dom"/>
</dbReference>
<dbReference type="Pfam" id="PF08544">
    <property type="entry name" value="GHMP_kinases_C"/>
    <property type="match status" value="1"/>
</dbReference>
<comment type="caution">
    <text evidence="12">The sequence shown here is derived from an EMBL/GenBank/DDBJ whole genome shotgun (WGS) entry which is preliminary data.</text>
</comment>
<evidence type="ECO:0000256" key="1">
    <source>
        <dbReference type="ARBA" id="ARBA00022490"/>
    </source>
</evidence>
<protein>
    <recommendedName>
        <fullName evidence="14">Mevalonate kinase</fullName>
    </recommendedName>
</protein>
<dbReference type="PRINTS" id="PR00959">
    <property type="entry name" value="MEVGALKINASE"/>
</dbReference>
<organism evidence="12 13">
    <name type="scientific">Alkalispirochaeta sphaeroplastigenens</name>
    <dbReference type="NCBI Taxonomy" id="1187066"/>
    <lineage>
        <taxon>Bacteria</taxon>
        <taxon>Pseudomonadati</taxon>
        <taxon>Spirochaetota</taxon>
        <taxon>Spirochaetia</taxon>
        <taxon>Spirochaetales</taxon>
        <taxon>Spirochaetaceae</taxon>
        <taxon>Alkalispirochaeta</taxon>
    </lineage>
</organism>
<keyword evidence="1" id="KW-0963">Cytoplasm</keyword>